<evidence type="ECO:0000313" key="4">
    <source>
        <dbReference type="Proteomes" id="UP000295131"/>
    </source>
</evidence>
<gene>
    <name evidence="3" type="ORF">E2A64_12470</name>
</gene>
<keyword evidence="4" id="KW-1185">Reference proteome</keyword>
<feature type="region of interest" description="Disordered" evidence="1">
    <location>
        <begin position="48"/>
        <end position="96"/>
    </location>
</feature>
<feature type="transmembrane region" description="Helical" evidence="2">
    <location>
        <begin position="20"/>
        <end position="40"/>
    </location>
</feature>
<dbReference type="AlphaFoldDB" id="A0A4R5PK68"/>
<keyword evidence="2" id="KW-0812">Transmembrane</keyword>
<keyword evidence="2" id="KW-1133">Transmembrane helix</keyword>
<sequence length="96" mass="9511">MADIHERDTYVATTDSGSSTGAWIFGIFVAALAALGIWYFSSTAPTNDGLTTAPATQTEESAPATTMDSAPAAPAEDAAPAAPADDAAPAAPAPAE</sequence>
<accession>A0A4R5PK68</accession>
<evidence type="ECO:0000256" key="2">
    <source>
        <dbReference type="SAM" id="Phobius"/>
    </source>
</evidence>
<proteinExistence type="predicted"/>
<dbReference type="EMBL" id="SMSI01000002">
    <property type="protein sequence ID" value="TDH36101.1"/>
    <property type="molecule type" value="Genomic_DNA"/>
</dbReference>
<evidence type="ECO:0000313" key="3">
    <source>
        <dbReference type="EMBL" id="TDH36101.1"/>
    </source>
</evidence>
<organism evidence="3 4">
    <name type="scientific">Pseudohoeflea suaedae</name>
    <dbReference type="NCBI Taxonomy" id="877384"/>
    <lineage>
        <taxon>Bacteria</taxon>
        <taxon>Pseudomonadati</taxon>
        <taxon>Pseudomonadota</taxon>
        <taxon>Alphaproteobacteria</taxon>
        <taxon>Hyphomicrobiales</taxon>
        <taxon>Rhizobiaceae</taxon>
        <taxon>Pseudohoeflea</taxon>
    </lineage>
</organism>
<dbReference type="Proteomes" id="UP000295131">
    <property type="component" value="Unassembled WGS sequence"/>
</dbReference>
<keyword evidence="2" id="KW-0472">Membrane</keyword>
<feature type="compositionally biased region" description="Polar residues" evidence="1">
    <location>
        <begin position="48"/>
        <end position="68"/>
    </location>
</feature>
<evidence type="ECO:0000256" key="1">
    <source>
        <dbReference type="SAM" id="MobiDB-lite"/>
    </source>
</evidence>
<reference evidence="3 4" key="1">
    <citation type="journal article" date="2013" name="Int. J. Syst. Evol. Microbiol.">
        <title>Hoeflea suaedae sp. nov., an endophytic bacterium isolated from the root of the halophyte Suaeda maritima.</title>
        <authorList>
            <person name="Chung E.J."/>
            <person name="Park J.A."/>
            <person name="Pramanik P."/>
            <person name="Bibi F."/>
            <person name="Jeon C.O."/>
            <person name="Chung Y.R."/>
        </authorList>
    </citation>
    <scope>NUCLEOTIDE SEQUENCE [LARGE SCALE GENOMIC DNA]</scope>
    <source>
        <strain evidence="3 4">YC6898</strain>
    </source>
</reference>
<dbReference type="RefSeq" id="WP_133284801.1">
    <property type="nucleotide sequence ID" value="NZ_SMSI01000002.1"/>
</dbReference>
<protein>
    <submittedName>
        <fullName evidence="3">Uncharacterized protein</fullName>
    </submittedName>
</protein>
<feature type="compositionally biased region" description="Low complexity" evidence="1">
    <location>
        <begin position="70"/>
        <end position="90"/>
    </location>
</feature>
<name>A0A4R5PK68_9HYPH</name>
<comment type="caution">
    <text evidence="3">The sequence shown here is derived from an EMBL/GenBank/DDBJ whole genome shotgun (WGS) entry which is preliminary data.</text>
</comment>